<dbReference type="AlphaFoldDB" id="I5C6Q3"/>
<reference evidence="2 3" key="1">
    <citation type="journal article" date="2012" name="J. Bacteriol.">
        <title>Genome Sequence of Nitratireductor aquibiodomus Strain RA22.</title>
        <authorList>
            <person name="Singh A."/>
            <person name="Jangir P.K."/>
            <person name="Kumari C."/>
            <person name="Sharma R."/>
        </authorList>
    </citation>
    <scope>NUCLEOTIDE SEQUENCE [LARGE SCALE GENOMIC DNA]</scope>
    <source>
        <strain evidence="2 3">RA22</strain>
    </source>
</reference>
<accession>I5C6Q3</accession>
<comment type="caution">
    <text evidence="2">The sequence shown here is derived from an EMBL/GenBank/DDBJ whole genome shotgun (WGS) entry which is preliminary data.</text>
</comment>
<dbReference type="Pfam" id="PF08808">
    <property type="entry name" value="RES"/>
    <property type="match status" value="1"/>
</dbReference>
<dbReference type="PATRIC" id="fig|1189611.3.peg.728"/>
<dbReference type="STRING" id="204799.GCA_001696575_03671"/>
<protein>
    <submittedName>
        <fullName evidence="2">RES domain-containing protein</fullName>
    </submittedName>
</protein>
<dbReference type="Proteomes" id="UP000004622">
    <property type="component" value="Unassembled WGS sequence"/>
</dbReference>
<organism evidence="2 3">
    <name type="scientific">Nitratireductor aquibiodomus RA22</name>
    <dbReference type="NCBI Taxonomy" id="1189611"/>
    <lineage>
        <taxon>Bacteria</taxon>
        <taxon>Pseudomonadati</taxon>
        <taxon>Pseudomonadota</taxon>
        <taxon>Alphaproteobacteria</taxon>
        <taxon>Hyphomicrobiales</taxon>
        <taxon>Phyllobacteriaceae</taxon>
        <taxon>Nitratireductor</taxon>
    </lineage>
</organism>
<dbReference type="EMBL" id="AJXZ01000005">
    <property type="protein sequence ID" value="EIM77505.1"/>
    <property type="molecule type" value="Genomic_DNA"/>
</dbReference>
<evidence type="ECO:0000313" key="3">
    <source>
        <dbReference type="Proteomes" id="UP000004622"/>
    </source>
</evidence>
<feature type="domain" description="RES" evidence="1">
    <location>
        <begin position="81"/>
        <end position="208"/>
    </location>
</feature>
<proteinExistence type="predicted"/>
<dbReference type="InterPro" id="IPR014914">
    <property type="entry name" value="RES_dom"/>
</dbReference>
<dbReference type="SMART" id="SM00953">
    <property type="entry name" value="RES"/>
    <property type="match status" value="1"/>
</dbReference>
<evidence type="ECO:0000259" key="1">
    <source>
        <dbReference type="SMART" id="SM00953"/>
    </source>
</evidence>
<evidence type="ECO:0000313" key="2">
    <source>
        <dbReference type="EMBL" id="EIM77505.1"/>
    </source>
</evidence>
<gene>
    <name evidence="2" type="ORF">A33O_03528</name>
</gene>
<sequence>MNGSDTPPLASISWRGAVRIIRSIYPPIDLFEDIADPADWPLLISAEQKTNPRIMETIGKLDLVPPARRVSGPGASFLMAPFTHVSPDRPSRFSDGRFGVLYVAASFETALFETIHHHARFMAATGEPAGWTSQFREIVLDVKAELHDLRGGGFDAALAPDNYTEAQALALALRAAGSEGIAYPSVRHPGGECVGLFYPDSAANPVQGRHIDYHWNGERVDFYRDAAVVRCSGSFEKYAKMSYILQDQMPC</sequence>
<name>I5C6Q3_9HYPH</name>
<dbReference type="RefSeq" id="WP_007007313.1">
    <property type="nucleotide sequence ID" value="NZ_AJXZ01000005.1"/>
</dbReference>